<evidence type="ECO:0000256" key="7">
    <source>
        <dbReference type="SAM" id="Phobius"/>
    </source>
</evidence>
<comment type="subcellular location">
    <subcellularLocation>
        <location evidence="1">Cell membrane</location>
    </subcellularLocation>
</comment>
<evidence type="ECO:0000256" key="1">
    <source>
        <dbReference type="ARBA" id="ARBA00004236"/>
    </source>
</evidence>
<dbReference type="OrthoDB" id="2376965at2"/>
<evidence type="ECO:0000256" key="8">
    <source>
        <dbReference type="SAM" id="SignalP"/>
    </source>
</evidence>
<keyword evidence="5 7" id="KW-0472">Membrane</keyword>
<keyword evidence="3 7" id="KW-0812">Transmembrane</keyword>
<accession>A0A4U1MJ76</accession>
<evidence type="ECO:0000256" key="5">
    <source>
        <dbReference type="ARBA" id="ARBA00023136"/>
    </source>
</evidence>
<feature type="signal peptide" evidence="8">
    <location>
        <begin position="1"/>
        <end position="19"/>
    </location>
</feature>
<dbReference type="RefSeq" id="WP_136946637.1">
    <property type="nucleotide sequence ID" value="NZ_SWFM01000002.1"/>
</dbReference>
<feature type="transmembrane region" description="Helical" evidence="7">
    <location>
        <begin position="61"/>
        <end position="83"/>
    </location>
</feature>
<feature type="chain" id="PRO_5039444000" description="Flagellar protein" evidence="8">
    <location>
        <begin position="20"/>
        <end position="195"/>
    </location>
</feature>
<comment type="caution">
    <text evidence="9">The sequence shown here is derived from an EMBL/GenBank/DDBJ whole genome shotgun (WGS) entry which is preliminary data.</text>
</comment>
<name>A0A4U1MJ76_9BACL</name>
<reference evidence="9 10" key="1">
    <citation type="submission" date="2019-04" db="EMBL/GenBank/DDBJ databases">
        <title>Genome sequence of Bacillus hwajinpoensis strain Y2.</title>
        <authorList>
            <person name="Fair J.L."/>
            <person name="Maclea K.S."/>
        </authorList>
    </citation>
    <scope>NUCLEOTIDE SEQUENCE [LARGE SCALE GENOMIC DNA]</scope>
    <source>
        <strain evidence="9 10">Y2</strain>
    </source>
</reference>
<evidence type="ECO:0000313" key="10">
    <source>
        <dbReference type="Proteomes" id="UP000310541"/>
    </source>
</evidence>
<evidence type="ECO:0008006" key="11">
    <source>
        <dbReference type="Google" id="ProtNLM"/>
    </source>
</evidence>
<dbReference type="GO" id="GO:0044781">
    <property type="term" value="P:bacterial-type flagellum organization"/>
    <property type="evidence" value="ECO:0007669"/>
    <property type="project" value="InterPro"/>
</dbReference>
<organism evidence="9 10">
    <name type="scientific">Guptibacillus hwajinpoensis</name>
    <dbReference type="NCBI Taxonomy" id="208199"/>
    <lineage>
        <taxon>Bacteria</taxon>
        <taxon>Bacillati</taxon>
        <taxon>Bacillota</taxon>
        <taxon>Bacilli</taxon>
        <taxon>Bacillales</taxon>
        <taxon>Guptibacillaceae</taxon>
        <taxon>Guptibacillus</taxon>
    </lineage>
</organism>
<dbReference type="Proteomes" id="UP000310541">
    <property type="component" value="Unassembled WGS sequence"/>
</dbReference>
<gene>
    <name evidence="9" type="ORF">FBF83_07955</name>
</gene>
<evidence type="ECO:0000256" key="6">
    <source>
        <dbReference type="SAM" id="MobiDB-lite"/>
    </source>
</evidence>
<dbReference type="GO" id="GO:0016020">
    <property type="term" value="C:membrane"/>
    <property type="evidence" value="ECO:0007669"/>
    <property type="project" value="InterPro"/>
</dbReference>
<dbReference type="AlphaFoldDB" id="A0A4U1MJ76"/>
<dbReference type="InterPro" id="IPR022781">
    <property type="entry name" value="Flagellar_biosynth_FliO"/>
</dbReference>
<evidence type="ECO:0000313" key="9">
    <source>
        <dbReference type="EMBL" id="TKD70556.1"/>
    </source>
</evidence>
<dbReference type="Pfam" id="PF04347">
    <property type="entry name" value="FliO"/>
    <property type="match status" value="1"/>
</dbReference>
<proteinExistence type="predicted"/>
<sequence>MRQLILGIMTLLLLSFLLAAPEEIGAATDGDGSVKDWLTEDGDAPSQEEKPAEVESANTNIFFLLIKLVFYTIVVVGLIYLLIRFLSKRQHKLQHHSVFTPIGGTPLGNNKSVQMVKVGNSLYMIGVGDTVNLLKEIHDEEEVKNILDTAEDQKTSFSFMNNKQTGIQDMVQASLKRQRSKRTRYWDDNEGRDDK</sequence>
<keyword evidence="8" id="KW-0732">Signal</keyword>
<protein>
    <recommendedName>
        <fullName evidence="11">Flagellar protein</fullName>
    </recommendedName>
</protein>
<feature type="region of interest" description="Disordered" evidence="6">
    <location>
        <begin position="31"/>
        <end position="52"/>
    </location>
</feature>
<evidence type="ECO:0000256" key="2">
    <source>
        <dbReference type="ARBA" id="ARBA00022475"/>
    </source>
</evidence>
<keyword evidence="2" id="KW-1003">Cell membrane</keyword>
<evidence type="ECO:0000256" key="3">
    <source>
        <dbReference type="ARBA" id="ARBA00022692"/>
    </source>
</evidence>
<keyword evidence="4 7" id="KW-1133">Transmembrane helix</keyword>
<evidence type="ECO:0000256" key="4">
    <source>
        <dbReference type="ARBA" id="ARBA00022989"/>
    </source>
</evidence>
<dbReference type="EMBL" id="SWFM01000002">
    <property type="protein sequence ID" value="TKD70556.1"/>
    <property type="molecule type" value="Genomic_DNA"/>
</dbReference>